<dbReference type="InterPro" id="IPR025484">
    <property type="entry name" value="DUF4376"/>
</dbReference>
<sequence>MNEIKQTSVVVDVSHLSPDGWWLGNETQHVAKGTALGSDYTETLYIPSADGLTARFDRDSQTWSEEIEDRTATPYYSIEGGEYRLATPDSSVPAGMVITPPPNHDPSTQTVLYDKDQWQIFDIKIGQSYWDQSGREYIVSDYYFELPDECTWEHPPATRENYAVRLVQGKWEEVEDHRGKEIFNKAECLQVELVEGLGPIKDGWTLTAPPTPFHEYINGTWQPSTDRVKKAKREEINAWRVAMENDAEATVTANDSLWDAGPEARMRIDSTILAGVMPPYWTDANNQDHNGMTIDELKQVKAAINLQGFVIHDKQRKMKQEVDNLESFEAVLAFNVEQQTV</sequence>
<protein>
    <recommendedName>
        <fullName evidence="1">DUF4376 domain-containing protein</fullName>
    </recommendedName>
</protein>
<evidence type="ECO:0000313" key="2">
    <source>
        <dbReference type="EMBL" id="STO57636.1"/>
    </source>
</evidence>
<dbReference type="EMBL" id="UGHD01000002">
    <property type="protein sequence ID" value="STO57636.1"/>
    <property type="molecule type" value="Genomic_DNA"/>
</dbReference>
<dbReference type="Pfam" id="PF14301">
    <property type="entry name" value="DUF4376"/>
    <property type="match status" value="1"/>
</dbReference>
<feature type="domain" description="DUF4376" evidence="1">
    <location>
        <begin position="228"/>
        <end position="326"/>
    </location>
</feature>
<dbReference type="AlphaFoldDB" id="A0A377HND2"/>
<name>A0A377HND2_GRIHO</name>
<accession>A0A377HND2</accession>
<evidence type="ECO:0000259" key="1">
    <source>
        <dbReference type="Pfam" id="PF14301"/>
    </source>
</evidence>
<proteinExistence type="predicted"/>
<dbReference type="Proteomes" id="UP000254512">
    <property type="component" value="Unassembled WGS sequence"/>
</dbReference>
<organism evidence="2 3">
    <name type="scientific">Grimontia hollisae</name>
    <name type="common">Vibrio hollisae</name>
    <dbReference type="NCBI Taxonomy" id="673"/>
    <lineage>
        <taxon>Bacteria</taxon>
        <taxon>Pseudomonadati</taxon>
        <taxon>Pseudomonadota</taxon>
        <taxon>Gammaproteobacteria</taxon>
        <taxon>Vibrionales</taxon>
        <taxon>Vibrionaceae</taxon>
        <taxon>Grimontia</taxon>
    </lineage>
</organism>
<reference evidence="2 3" key="1">
    <citation type="submission" date="2018-06" db="EMBL/GenBank/DDBJ databases">
        <authorList>
            <consortium name="Pathogen Informatics"/>
            <person name="Doyle S."/>
        </authorList>
    </citation>
    <scope>NUCLEOTIDE SEQUENCE [LARGE SCALE GENOMIC DNA]</scope>
    <source>
        <strain evidence="2 3">NCTC11645</strain>
    </source>
</reference>
<gene>
    <name evidence="2" type="ORF">NCTC11645_02028</name>
</gene>
<evidence type="ECO:0000313" key="3">
    <source>
        <dbReference type="Proteomes" id="UP000254512"/>
    </source>
</evidence>
<dbReference type="RefSeq" id="WP_115659842.1">
    <property type="nucleotide sequence ID" value="NZ_UGHD01000002.1"/>
</dbReference>